<organism evidence="1">
    <name type="scientific">marine sediment metagenome</name>
    <dbReference type="NCBI Taxonomy" id="412755"/>
    <lineage>
        <taxon>unclassified sequences</taxon>
        <taxon>metagenomes</taxon>
        <taxon>ecological metagenomes</taxon>
    </lineage>
</organism>
<gene>
    <name evidence="1" type="ORF">LCGC14_1821030</name>
</gene>
<dbReference type="EMBL" id="LAZR01017832">
    <property type="protein sequence ID" value="KKL98778.1"/>
    <property type="molecule type" value="Genomic_DNA"/>
</dbReference>
<dbReference type="AlphaFoldDB" id="A0A0F9GJ55"/>
<evidence type="ECO:0000313" key="1">
    <source>
        <dbReference type="EMBL" id="KKL98778.1"/>
    </source>
</evidence>
<protein>
    <submittedName>
        <fullName evidence="1">Uncharacterized protein</fullName>
    </submittedName>
</protein>
<comment type="caution">
    <text evidence="1">The sequence shown here is derived from an EMBL/GenBank/DDBJ whole genome shotgun (WGS) entry which is preliminary data.</text>
</comment>
<reference evidence="1" key="1">
    <citation type="journal article" date="2015" name="Nature">
        <title>Complex archaea that bridge the gap between prokaryotes and eukaryotes.</title>
        <authorList>
            <person name="Spang A."/>
            <person name="Saw J.H."/>
            <person name="Jorgensen S.L."/>
            <person name="Zaremba-Niedzwiedzka K."/>
            <person name="Martijn J."/>
            <person name="Lind A.E."/>
            <person name="van Eijk R."/>
            <person name="Schleper C."/>
            <person name="Guy L."/>
            <person name="Ettema T.J."/>
        </authorList>
    </citation>
    <scope>NUCLEOTIDE SEQUENCE</scope>
</reference>
<name>A0A0F9GJ55_9ZZZZ</name>
<accession>A0A0F9GJ55</accession>
<sequence>MEIIDGKLQDEAVTSNAIITGGTIDGTVIGGTTPAAGTFTTLKTTGAVIFNEAGADVDFRVEGVGNVNALFVQGSDGFTGFGTNTPSTLVELKITNNDAHLNMLTITKADTSGVSEHSNGILFKHASYNGNGALVYPTAQISGVVEAWSGDITNGGTGGLVFSTKAASTLDLVEHMRISSKGDIGIKTSLPSYILDVAGNINQRSYFWCEDFDYEAAAVEFESGLQADAWVTAGTNYASGNVTYTAGIGGTLEAKCAAADNDSVIITGLANIAIDSNPVLEARIKIDDISTAFFCVGFVEGSFVDKTTPDDDIFVVGIDSDNAHGFGATQIVSLDNDNGGGVNYDDMGVVAANGTYIKIKIDLTDTEKPRVWINDSEVGIASINGTVQAGITVSPYIMVQNLTGGAIQRAVTVDYIKVWQDRG</sequence>
<proteinExistence type="predicted"/>